<dbReference type="EMBL" id="PEZZ01000001">
    <property type="protein sequence ID" value="PIS05625.1"/>
    <property type="molecule type" value="Genomic_DNA"/>
</dbReference>
<dbReference type="InterPro" id="IPR022601">
    <property type="entry name" value="DUF3160"/>
</dbReference>
<feature type="compositionally biased region" description="Low complexity" evidence="1">
    <location>
        <begin position="49"/>
        <end position="60"/>
    </location>
</feature>
<evidence type="ECO:0000256" key="1">
    <source>
        <dbReference type="SAM" id="MobiDB-lite"/>
    </source>
</evidence>
<dbReference type="SMART" id="SM01325">
    <property type="entry name" value="DUF3160"/>
    <property type="match status" value="1"/>
</dbReference>
<comment type="caution">
    <text evidence="2">The sequence shown here is derived from an EMBL/GenBank/DDBJ whole genome shotgun (WGS) entry which is preliminary data.</text>
</comment>
<reference evidence="3" key="1">
    <citation type="submission" date="2017-09" db="EMBL/GenBank/DDBJ databases">
        <title>Depth-based differentiation of microbial function through sediment-hosted aquifers and enrichment of novel symbionts in the deep terrestrial subsurface.</title>
        <authorList>
            <person name="Probst A.J."/>
            <person name="Ladd B."/>
            <person name="Jarett J.K."/>
            <person name="Geller-Mcgrath D.E."/>
            <person name="Sieber C.M.K."/>
            <person name="Emerson J.B."/>
            <person name="Anantharaman K."/>
            <person name="Thomas B.C."/>
            <person name="Malmstrom R."/>
            <person name="Stieglmeier M."/>
            <person name="Klingl A."/>
            <person name="Woyke T."/>
            <person name="Ryan C.M."/>
            <person name="Banfield J.F."/>
        </authorList>
    </citation>
    <scope>NUCLEOTIDE SEQUENCE [LARGE SCALE GENOMIC DNA]</scope>
</reference>
<proteinExistence type="predicted"/>
<protein>
    <recommendedName>
        <fullName evidence="4">DUF3160 domain-containing protein</fullName>
    </recommendedName>
</protein>
<feature type="region of interest" description="Disordered" evidence="1">
    <location>
        <begin position="45"/>
        <end position="69"/>
    </location>
</feature>
<evidence type="ECO:0000313" key="3">
    <source>
        <dbReference type="Proteomes" id="UP000230935"/>
    </source>
</evidence>
<evidence type="ECO:0008006" key="4">
    <source>
        <dbReference type="Google" id="ProtNLM"/>
    </source>
</evidence>
<evidence type="ECO:0000313" key="2">
    <source>
        <dbReference type="EMBL" id="PIS05625.1"/>
    </source>
</evidence>
<dbReference type="Proteomes" id="UP000230935">
    <property type="component" value="Unassembled WGS sequence"/>
</dbReference>
<dbReference type="Pfam" id="PF11369">
    <property type="entry name" value="DUF3160"/>
    <property type="match status" value="1"/>
</dbReference>
<name>A0A2H0W2M2_9BACT</name>
<sequence length="808" mass="92018">MNCQNRSEEKKDMPVVENKINPKFTALIFLAVFLLTVGFGCSKKPDEPTSNTNQNTNANTPGRLNQLPDSGGNIDIIENGFNIIGKQLEQIFFADFYKPTPLSLFAQAPGYTLPISIKTDVQNYRDISRKINLDPVLEPLANNGFTVLTEAQDFQSTSYQKAYLSLRGLEVPALVTSDAVGFNYRLALHYAYKQIERDAFFDNTWDVLRSLYTKAKNRYELLLNDQTRSNDLLLEGNRLEMAFAATALKLLQPQDFQIDENTSSITPDSKSFTPQDRLRYDIQLPDYLERQVNDELELIKTRPRGAQKSPVFLYASDYSIYEIPPEYQTSEKLKNFWLAARYLSDKTFLINYQSEDCPECLLDEEDSKIHMVAASLIAQDFTDDQLLKNAWLRVYKTIAFFKGLEQELSYLEFADVLAQEFGEDFFAEELFKDFEQGSKNIQQLRQSLNNISFLRIEGGQRASNETRGMKLLRDTFTPNDYLFSQLSYPNVGNLINEVPLSQRHFTTCQLQNQLARCSASGLDITNVLGADGVKSILNNEGSSNYQNYDSQISALQGEISKFDEQTWHKNIFWSTLFANQNLTKNFVEGYPTFMQQPLWRNKSLNTALGTWLFVGSEPIIETQAVETQNTTPLTVPDVVTAQTGYIEPSINYYNQLLANTNMLIDGLVLLKIVNDNSPAIKTLTNLSDHLKQVTEISLKELSGQELEWQDYKFINEYDLEFNRAIGSLTDSSFNVLQREEMHRVVSEEGTFLGSLISQVDKVNLLIVVYTDHTGKRYLAAGPIFSYRENRTNTPAGYGPWQEAFIATP</sequence>
<organism evidence="2 3">
    <name type="scientific">Candidatus Buchananbacteria bacterium CG10_big_fil_rev_8_21_14_0_10_42_9</name>
    <dbReference type="NCBI Taxonomy" id="1974526"/>
    <lineage>
        <taxon>Bacteria</taxon>
        <taxon>Candidatus Buchananiibacteriota</taxon>
    </lineage>
</organism>
<gene>
    <name evidence="2" type="ORF">COT81_00055</name>
</gene>
<accession>A0A2H0W2M2</accession>
<dbReference type="AlphaFoldDB" id="A0A2H0W2M2"/>